<name>A0AAN9FLY5_CROPI</name>
<evidence type="ECO:0000256" key="1">
    <source>
        <dbReference type="SAM" id="Coils"/>
    </source>
</evidence>
<evidence type="ECO:0000256" key="2">
    <source>
        <dbReference type="SAM" id="MobiDB-lite"/>
    </source>
</evidence>
<reference evidence="3 4" key="1">
    <citation type="submission" date="2024-01" db="EMBL/GenBank/DDBJ databases">
        <title>The genomes of 5 underutilized Papilionoideae crops provide insights into root nodulation and disease resistanc.</title>
        <authorList>
            <person name="Yuan L."/>
        </authorList>
    </citation>
    <scope>NUCLEOTIDE SEQUENCE [LARGE SCALE GENOMIC DNA]</scope>
    <source>
        <strain evidence="3">ZHUSHIDOU_FW_LH</strain>
        <tissue evidence="3">Leaf</tissue>
    </source>
</reference>
<gene>
    <name evidence="3" type="ORF">RIF29_15515</name>
</gene>
<feature type="coiled-coil region" evidence="1">
    <location>
        <begin position="81"/>
        <end position="144"/>
    </location>
</feature>
<dbReference type="AlphaFoldDB" id="A0AAN9FLY5"/>
<dbReference type="EMBL" id="JAYWIO010000003">
    <property type="protein sequence ID" value="KAK7274428.1"/>
    <property type="molecule type" value="Genomic_DNA"/>
</dbReference>
<feature type="region of interest" description="Disordered" evidence="2">
    <location>
        <begin position="1"/>
        <end position="39"/>
    </location>
</feature>
<sequence>MSANGKHESSTNGDYTVGDETSYAHSEDGLGRSPADSPAGKTIIESLQEFSNAQFSNAAIVTQCGWRRRVAKRELRYLNMAARETAALKEAKDKLEKCVEELTWRMQIEKRLRTDLEEEKTQEIAKLQDTLRTMQTQVQEANVRVIKELEAAQKAIEEAPPVIKETPVINQDTEKINSLRAEVKSLKESLLLEREANEEARKAQAEAEVRNKELLKKVEASDRKVEQLQELVHIKHEGLKIHYYVRMNE</sequence>
<protein>
    <submittedName>
        <fullName evidence="3">Uncharacterized protein</fullName>
    </submittedName>
</protein>
<keyword evidence="4" id="KW-1185">Reference proteome</keyword>
<comment type="caution">
    <text evidence="3">The sequence shown here is derived from an EMBL/GenBank/DDBJ whole genome shotgun (WGS) entry which is preliminary data.</text>
</comment>
<evidence type="ECO:0000313" key="3">
    <source>
        <dbReference type="EMBL" id="KAK7274428.1"/>
    </source>
</evidence>
<organism evidence="3 4">
    <name type="scientific">Crotalaria pallida</name>
    <name type="common">Smooth rattlebox</name>
    <name type="synonym">Crotalaria striata</name>
    <dbReference type="NCBI Taxonomy" id="3830"/>
    <lineage>
        <taxon>Eukaryota</taxon>
        <taxon>Viridiplantae</taxon>
        <taxon>Streptophyta</taxon>
        <taxon>Embryophyta</taxon>
        <taxon>Tracheophyta</taxon>
        <taxon>Spermatophyta</taxon>
        <taxon>Magnoliopsida</taxon>
        <taxon>eudicotyledons</taxon>
        <taxon>Gunneridae</taxon>
        <taxon>Pentapetalae</taxon>
        <taxon>rosids</taxon>
        <taxon>fabids</taxon>
        <taxon>Fabales</taxon>
        <taxon>Fabaceae</taxon>
        <taxon>Papilionoideae</taxon>
        <taxon>50 kb inversion clade</taxon>
        <taxon>genistoids sensu lato</taxon>
        <taxon>core genistoids</taxon>
        <taxon>Crotalarieae</taxon>
        <taxon>Crotalaria</taxon>
    </lineage>
</organism>
<feature type="coiled-coil region" evidence="1">
    <location>
        <begin position="169"/>
        <end position="231"/>
    </location>
</feature>
<keyword evidence="1" id="KW-0175">Coiled coil</keyword>
<dbReference type="Proteomes" id="UP001372338">
    <property type="component" value="Unassembled WGS sequence"/>
</dbReference>
<evidence type="ECO:0000313" key="4">
    <source>
        <dbReference type="Proteomes" id="UP001372338"/>
    </source>
</evidence>
<accession>A0AAN9FLY5</accession>
<proteinExistence type="predicted"/>